<dbReference type="InterPro" id="IPR000772">
    <property type="entry name" value="Ricin_B_lectin"/>
</dbReference>
<gene>
    <name evidence="3" type="ORF">OXD698_LOCUS36277</name>
</gene>
<dbReference type="EMBL" id="CAJOAZ010005914">
    <property type="protein sequence ID" value="CAF4117259.1"/>
    <property type="molecule type" value="Genomic_DNA"/>
</dbReference>
<dbReference type="SUPFAM" id="SSF50370">
    <property type="entry name" value="Ricin B-like lectins"/>
    <property type="match status" value="1"/>
</dbReference>
<evidence type="ECO:0000256" key="1">
    <source>
        <dbReference type="SAM" id="Phobius"/>
    </source>
</evidence>
<accession>A0A819W4N8</accession>
<protein>
    <recommendedName>
        <fullName evidence="2">Ricin B lectin domain-containing protein</fullName>
    </recommendedName>
</protein>
<dbReference type="Gene3D" id="2.80.10.50">
    <property type="match status" value="1"/>
</dbReference>
<dbReference type="AlphaFoldDB" id="A0A819W4N8"/>
<proteinExistence type="predicted"/>
<name>A0A819W4N8_9BILA</name>
<evidence type="ECO:0000259" key="2">
    <source>
        <dbReference type="Pfam" id="PF14200"/>
    </source>
</evidence>
<keyword evidence="1" id="KW-1133">Transmembrane helix</keyword>
<feature type="transmembrane region" description="Helical" evidence="1">
    <location>
        <begin position="115"/>
        <end position="136"/>
    </location>
</feature>
<dbReference type="Pfam" id="PF14200">
    <property type="entry name" value="RicinB_lectin_2"/>
    <property type="match status" value="1"/>
</dbReference>
<sequence>MRFSSNGSRLGLLVADCKSNNDNFSWFFQLRSPSNMNVLRIVPLGKDRYYFLVVLSNEQFLAHAHRRSLEFCGLDSDEQLKEIIEYPVDENDGISGFSSAALIGEKCLFISDTMIISMFSKVLTFGCFMLLLLLHVTTAKNLDVSHWAIQPGNYKIKLLGNYVNQDDNIMYRYLLDDVEPQTWAVDKLSNGMYTIKNLATNKFIPASKDSPEIEYEPIMLGDTKGSFQIVDDFDDGLYTIKGANTDLFLGKGRGEDRSLLPKPVGCFSFTNIEELY</sequence>
<organism evidence="3 4">
    <name type="scientific">Adineta steineri</name>
    <dbReference type="NCBI Taxonomy" id="433720"/>
    <lineage>
        <taxon>Eukaryota</taxon>
        <taxon>Metazoa</taxon>
        <taxon>Spiralia</taxon>
        <taxon>Gnathifera</taxon>
        <taxon>Rotifera</taxon>
        <taxon>Eurotatoria</taxon>
        <taxon>Bdelloidea</taxon>
        <taxon>Adinetida</taxon>
        <taxon>Adinetidae</taxon>
        <taxon>Adineta</taxon>
    </lineage>
</organism>
<keyword evidence="1" id="KW-0472">Membrane</keyword>
<evidence type="ECO:0000313" key="4">
    <source>
        <dbReference type="Proteomes" id="UP000663844"/>
    </source>
</evidence>
<comment type="caution">
    <text evidence="3">The sequence shown here is derived from an EMBL/GenBank/DDBJ whole genome shotgun (WGS) entry which is preliminary data.</text>
</comment>
<keyword evidence="1" id="KW-0812">Transmembrane</keyword>
<feature type="domain" description="Ricin B lectin" evidence="2">
    <location>
        <begin position="181"/>
        <end position="249"/>
    </location>
</feature>
<reference evidence="3" key="1">
    <citation type="submission" date="2021-02" db="EMBL/GenBank/DDBJ databases">
        <authorList>
            <person name="Nowell W R."/>
        </authorList>
    </citation>
    <scope>NUCLEOTIDE SEQUENCE</scope>
</reference>
<dbReference type="InterPro" id="IPR035992">
    <property type="entry name" value="Ricin_B-like_lectins"/>
</dbReference>
<evidence type="ECO:0000313" key="3">
    <source>
        <dbReference type="EMBL" id="CAF4117259.1"/>
    </source>
</evidence>
<dbReference type="Proteomes" id="UP000663844">
    <property type="component" value="Unassembled WGS sequence"/>
</dbReference>